<dbReference type="PANTHER" id="PTHR21075">
    <property type="entry name" value="ANAEROBIC RIBONUCLEOSIDE-TRIPHOSPHATE REDUCTASE"/>
    <property type="match status" value="1"/>
</dbReference>
<feature type="domain" description="ATP-cone" evidence="4">
    <location>
        <begin position="10"/>
        <end position="100"/>
    </location>
</feature>
<protein>
    <submittedName>
        <fullName evidence="5">Ribonucleoside triphosphate reductase</fullName>
        <ecNumber evidence="5">1.17.4.2</ecNumber>
    </submittedName>
</protein>
<dbReference type="RefSeq" id="WP_346821158.1">
    <property type="nucleotide sequence ID" value="NZ_JBDKWZ010000005.1"/>
</dbReference>
<dbReference type="EMBL" id="JBDKWZ010000005">
    <property type="protein sequence ID" value="MEN7548379.1"/>
    <property type="molecule type" value="Genomic_DNA"/>
</dbReference>
<proteinExistence type="predicted"/>
<accession>A0AAW9S607</accession>
<dbReference type="PROSITE" id="PS51161">
    <property type="entry name" value="ATP_CONE"/>
    <property type="match status" value="1"/>
</dbReference>
<comment type="caution">
    <text evidence="5">The sequence shown here is derived from an EMBL/GenBank/DDBJ whole genome shotgun (WGS) entry which is preliminary data.</text>
</comment>
<dbReference type="Pfam" id="PF13597">
    <property type="entry name" value="NRDD"/>
    <property type="match status" value="1"/>
</dbReference>
<gene>
    <name evidence="5" type="ORF">AAG747_10700</name>
</gene>
<organism evidence="5 6">
    <name type="scientific">Rapidithrix thailandica</name>
    <dbReference type="NCBI Taxonomy" id="413964"/>
    <lineage>
        <taxon>Bacteria</taxon>
        <taxon>Pseudomonadati</taxon>
        <taxon>Bacteroidota</taxon>
        <taxon>Cytophagia</taxon>
        <taxon>Cytophagales</taxon>
        <taxon>Flammeovirgaceae</taxon>
        <taxon>Rapidithrix</taxon>
    </lineage>
</organism>
<evidence type="ECO:0000259" key="4">
    <source>
        <dbReference type="PROSITE" id="PS51161"/>
    </source>
</evidence>
<evidence type="ECO:0000313" key="5">
    <source>
        <dbReference type="EMBL" id="MEN7548379.1"/>
    </source>
</evidence>
<dbReference type="GO" id="GO:0031250">
    <property type="term" value="C:anaerobic ribonucleoside-triphosphate reductase complex"/>
    <property type="evidence" value="ECO:0007669"/>
    <property type="project" value="TreeGrafter"/>
</dbReference>
<dbReference type="InterPro" id="IPR005144">
    <property type="entry name" value="ATP-cone_dom"/>
</dbReference>
<dbReference type="AlphaFoldDB" id="A0AAW9S607"/>
<dbReference type="PANTHER" id="PTHR21075:SF0">
    <property type="entry name" value="ANAEROBIC RIBONUCLEOSIDE-TRIPHOSPHATE REDUCTASE"/>
    <property type="match status" value="1"/>
</dbReference>
<dbReference type="Gene3D" id="3.20.70.20">
    <property type="match status" value="1"/>
</dbReference>
<dbReference type="GO" id="GO:0005524">
    <property type="term" value="F:ATP binding"/>
    <property type="evidence" value="ECO:0007669"/>
    <property type="project" value="UniProtKB-UniRule"/>
</dbReference>
<reference evidence="5 6" key="1">
    <citation type="submission" date="2024-04" db="EMBL/GenBank/DDBJ databases">
        <title>Novel genus in family Flammeovirgaceae.</title>
        <authorList>
            <person name="Nguyen T.H."/>
            <person name="Vuong T.Q."/>
            <person name="Le H."/>
            <person name="Kim S.-G."/>
        </authorList>
    </citation>
    <scope>NUCLEOTIDE SEQUENCE [LARGE SCALE GENOMIC DNA]</scope>
    <source>
        <strain evidence="5 6">JCM 23209</strain>
    </source>
</reference>
<keyword evidence="6" id="KW-1185">Reference proteome</keyword>
<keyword evidence="2 3" id="KW-0067">ATP-binding</keyword>
<dbReference type="SUPFAM" id="SSF51998">
    <property type="entry name" value="PFL-like glycyl radical enzymes"/>
    <property type="match status" value="1"/>
</dbReference>
<dbReference type="CDD" id="cd01675">
    <property type="entry name" value="RNR_III"/>
    <property type="match status" value="1"/>
</dbReference>
<evidence type="ECO:0000256" key="2">
    <source>
        <dbReference type="ARBA" id="ARBA00022840"/>
    </source>
</evidence>
<dbReference type="GO" id="GO:0008998">
    <property type="term" value="F:ribonucleoside-triphosphate reductase (thioredoxin) activity"/>
    <property type="evidence" value="ECO:0007669"/>
    <property type="project" value="UniProtKB-EC"/>
</dbReference>
<name>A0AAW9S607_9BACT</name>
<dbReference type="Pfam" id="PF03477">
    <property type="entry name" value="ATP-cone"/>
    <property type="match status" value="1"/>
</dbReference>
<dbReference type="NCBIfam" id="NF006126">
    <property type="entry name" value="PRK08270.1"/>
    <property type="match status" value="1"/>
</dbReference>
<dbReference type="NCBIfam" id="TIGR02487">
    <property type="entry name" value="NrdD"/>
    <property type="match status" value="1"/>
</dbReference>
<keyword evidence="5" id="KW-0560">Oxidoreductase</keyword>
<dbReference type="InterPro" id="IPR012833">
    <property type="entry name" value="NrdD"/>
</dbReference>
<dbReference type="GO" id="GO:0009265">
    <property type="term" value="P:2'-deoxyribonucleotide biosynthetic process"/>
    <property type="evidence" value="ECO:0007669"/>
    <property type="project" value="TreeGrafter"/>
</dbReference>
<dbReference type="Proteomes" id="UP001403385">
    <property type="component" value="Unassembled WGS sequence"/>
</dbReference>
<sequence>MLREQTLAKQTIRKRNGLLENFQAQKITLAIRKALVAVGQENSRLAGELTGKVLEQIDFTKGTPTVEDVQDLVERSLFAASLFDVMKAYILYRKQHENLRNTKELFSNIELIDRYLDLEDWRVRESANSSYSLQGLNQHISTMVSSQYWLNKIYSKEVAQMHKSGSLHLHDLGCLSVYCVGWDLQEVLLSGFKGVEGKLESSPARHFRSALGQIVNFFYTLQGEAAGAQAFSNFDTYLAPFIRYDGLSYPEVKQALQEFLFNINVPTRVGFQTPFTNITMDLQVPEFMKTQAVIIGGEMQKETYEDFQQEMDLFNKAFAEVMMEGDAKGRVFSFPIPTYNITKDFDWDNPKYQAIWEITAKYGIPYFSNFVNSDMQPDDVRSMCCRLRLDKRELQKRGGGLFGANPLTGSVGVVTINLPRLGYEAKTEEEFFQRLDKLMELAKDSLETKRKVIENLTEKGLFPYSRFYLRHLKETNGHYWDNHFSTIGLIGMNECCLNFMGVNLIEKEGHQFAGKVLDHMRGKLSEFQGTTGNYYNLEATPAEGTSYRLARLDKKQYPGILVANEQAVSRGAEPYYTNSTHLPVYYTEDLWEALRLQDSLQVKYTGGTVFHTFIGEKQVPQDAVKRMIRKITHHFHLPYITVTPTFSICSEHGYLYGEHRECPKCKEKGLHTECEVFSRIVGYLRPVKQWNDGKKAEFDQRKLYDLRFREEAATLI</sequence>
<dbReference type="EC" id="1.17.4.2" evidence="5"/>
<evidence type="ECO:0000313" key="6">
    <source>
        <dbReference type="Proteomes" id="UP001403385"/>
    </source>
</evidence>
<dbReference type="GO" id="GO:0004748">
    <property type="term" value="F:ribonucleoside-diphosphate reductase activity, thioredoxin disulfide as acceptor"/>
    <property type="evidence" value="ECO:0007669"/>
    <property type="project" value="TreeGrafter"/>
</dbReference>
<evidence type="ECO:0000256" key="3">
    <source>
        <dbReference type="PROSITE-ProRule" id="PRU00492"/>
    </source>
</evidence>
<keyword evidence="1 3" id="KW-0547">Nucleotide-binding</keyword>
<evidence type="ECO:0000256" key="1">
    <source>
        <dbReference type="ARBA" id="ARBA00022741"/>
    </source>
</evidence>
<dbReference type="GO" id="GO:0006260">
    <property type="term" value="P:DNA replication"/>
    <property type="evidence" value="ECO:0007669"/>
    <property type="project" value="InterPro"/>
</dbReference>